<dbReference type="Gene3D" id="3.40.50.1820">
    <property type="entry name" value="alpha/beta hydrolase"/>
    <property type="match status" value="1"/>
</dbReference>
<gene>
    <name evidence="4" type="ORF">GM676_08855</name>
</gene>
<dbReference type="InterPro" id="IPR050266">
    <property type="entry name" value="AB_hydrolase_sf"/>
</dbReference>
<dbReference type="GO" id="GO:0016787">
    <property type="term" value="F:hydrolase activity"/>
    <property type="evidence" value="ECO:0007669"/>
    <property type="project" value="UniProtKB-KW"/>
</dbReference>
<dbReference type="RefSeq" id="WP_155463172.1">
    <property type="nucleotide sequence ID" value="NZ_WNKY01000007.1"/>
</dbReference>
<dbReference type="SUPFAM" id="SSF53474">
    <property type="entry name" value="alpha/beta-Hydrolases"/>
    <property type="match status" value="1"/>
</dbReference>
<dbReference type="GO" id="GO:0016020">
    <property type="term" value="C:membrane"/>
    <property type="evidence" value="ECO:0007669"/>
    <property type="project" value="TreeGrafter"/>
</dbReference>
<evidence type="ECO:0000256" key="1">
    <source>
        <dbReference type="ARBA" id="ARBA00022801"/>
    </source>
</evidence>
<protein>
    <submittedName>
        <fullName evidence="4">Alpha/beta fold hydrolase</fullName>
    </submittedName>
</protein>
<evidence type="ECO:0000313" key="4">
    <source>
        <dbReference type="EMBL" id="MTV37693.1"/>
    </source>
</evidence>
<dbReference type="InterPro" id="IPR000073">
    <property type="entry name" value="AB_hydrolase_1"/>
</dbReference>
<dbReference type="InterPro" id="IPR029058">
    <property type="entry name" value="AB_hydrolase_fold"/>
</dbReference>
<dbReference type="OrthoDB" id="9780765at2"/>
<reference evidence="4 5" key="1">
    <citation type="submission" date="2019-11" db="EMBL/GenBank/DDBJ databases">
        <title>Type strains purchased from KCTC, JCM and DSMZ.</title>
        <authorList>
            <person name="Lu H."/>
        </authorList>
    </citation>
    <scope>NUCLEOTIDE SEQUENCE [LARGE SCALE GENOMIC DNA]</scope>
    <source>
        <strain evidence="4 5">KCTC 22382</strain>
    </source>
</reference>
<dbReference type="PRINTS" id="PR00111">
    <property type="entry name" value="ABHYDROLASE"/>
</dbReference>
<keyword evidence="1 4" id="KW-0378">Hydrolase</keyword>
<dbReference type="Pfam" id="PF00561">
    <property type="entry name" value="Abhydrolase_1"/>
    <property type="match status" value="1"/>
</dbReference>
<evidence type="ECO:0000259" key="3">
    <source>
        <dbReference type="Pfam" id="PF00561"/>
    </source>
</evidence>
<name>A0A6L6PFF1_9BURK</name>
<feature type="domain" description="AB hydrolase-1" evidence="3">
    <location>
        <begin position="47"/>
        <end position="285"/>
    </location>
</feature>
<accession>A0A6L6PFF1</accession>
<dbReference type="PANTHER" id="PTHR43798:SF31">
    <property type="entry name" value="AB HYDROLASE SUPERFAMILY PROTEIN YCLE"/>
    <property type="match status" value="1"/>
</dbReference>
<feature type="chain" id="PRO_5026683305" evidence="2">
    <location>
        <begin position="23"/>
        <end position="298"/>
    </location>
</feature>
<dbReference type="Proteomes" id="UP000475582">
    <property type="component" value="Unassembled WGS sequence"/>
</dbReference>
<keyword evidence="5" id="KW-1185">Reference proteome</keyword>
<comment type="caution">
    <text evidence="4">The sequence shown here is derived from an EMBL/GenBank/DDBJ whole genome shotgun (WGS) entry which is preliminary data.</text>
</comment>
<organism evidence="4 5">
    <name type="scientific">Duganella radicis</name>
    <dbReference type="NCBI Taxonomy" id="551988"/>
    <lineage>
        <taxon>Bacteria</taxon>
        <taxon>Pseudomonadati</taxon>
        <taxon>Pseudomonadota</taxon>
        <taxon>Betaproteobacteria</taxon>
        <taxon>Burkholderiales</taxon>
        <taxon>Oxalobacteraceae</taxon>
        <taxon>Telluria group</taxon>
        <taxon>Duganella</taxon>
    </lineage>
</organism>
<sequence length="298" mass="33063">MRRTITKLFCTVLLFCSAAAHAEAPKSQFAEANGVKLHYLSAGKGDPVILLHGYTQSSHMWLPLIEQLSKDHLVIAPDLRGFGQSGLPPGPYTKSVMAQDVHALVTSLGIKSAKVVGHDIGLMVAYAYAAQYPQEVSKIALMDAFLPGVGNWKDVWLLRDLWHFHFYGETPLALVKGRERIYFEHFWNDFAADKTKSLSEADRKFYAAEYAQPGHMKAGFEVFRAFAKDAEEFAAYAKKPLDIPMLVLTGEKASGNVLIEQARLVDSKVDGVIIKGSGHWLMEEATAQVVPKLVQFLR</sequence>
<keyword evidence="2" id="KW-0732">Signal</keyword>
<evidence type="ECO:0000256" key="2">
    <source>
        <dbReference type="SAM" id="SignalP"/>
    </source>
</evidence>
<feature type="signal peptide" evidence="2">
    <location>
        <begin position="1"/>
        <end position="22"/>
    </location>
</feature>
<proteinExistence type="predicted"/>
<dbReference type="AlphaFoldDB" id="A0A6L6PFF1"/>
<dbReference type="EMBL" id="WNKY01000007">
    <property type="protein sequence ID" value="MTV37693.1"/>
    <property type="molecule type" value="Genomic_DNA"/>
</dbReference>
<dbReference type="PANTHER" id="PTHR43798">
    <property type="entry name" value="MONOACYLGLYCEROL LIPASE"/>
    <property type="match status" value="1"/>
</dbReference>
<evidence type="ECO:0000313" key="5">
    <source>
        <dbReference type="Proteomes" id="UP000475582"/>
    </source>
</evidence>